<dbReference type="EMBL" id="CM044704">
    <property type="protein sequence ID" value="KAI5665642.1"/>
    <property type="molecule type" value="Genomic_DNA"/>
</dbReference>
<proteinExistence type="predicted"/>
<dbReference type="Proteomes" id="UP001060085">
    <property type="component" value="Linkage Group LG04"/>
</dbReference>
<name>A0ACC0B077_CATRO</name>
<evidence type="ECO:0000313" key="2">
    <source>
        <dbReference type="Proteomes" id="UP001060085"/>
    </source>
</evidence>
<accession>A0ACC0B077</accession>
<comment type="caution">
    <text evidence="1">The sequence shown here is derived from an EMBL/GenBank/DDBJ whole genome shotgun (WGS) entry which is preliminary data.</text>
</comment>
<reference evidence="2" key="1">
    <citation type="journal article" date="2023" name="Nat. Plants">
        <title>Single-cell RNA sequencing provides a high-resolution roadmap for understanding the multicellular compartmentation of specialized metabolism.</title>
        <authorList>
            <person name="Sun S."/>
            <person name="Shen X."/>
            <person name="Li Y."/>
            <person name="Li Y."/>
            <person name="Wang S."/>
            <person name="Li R."/>
            <person name="Zhang H."/>
            <person name="Shen G."/>
            <person name="Guo B."/>
            <person name="Wei J."/>
            <person name="Xu J."/>
            <person name="St-Pierre B."/>
            <person name="Chen S."/>
            <person name="Sun C."/>
        </authorList>
    </citation>
    <scope>NUCLEOTIDE SEQUENCE [LARGE SCALE GENOMIC DNA]</scope>
</reference>
<sequence>MKGVFKVAMSLVVLAAVVQFMAMPSEAISCGQVEGSLAPCLQYLLGGGTPSGSCCTGVKTLNGMLYSQLDRQTACNCLKSAAQRNPSIKPDAAASLPGKCGVSLPVPISPTTNCNAIP</sequence>
<gene>
    <name evidence="1" type="ORF">M9H77_15495</name>
</gene>
<protein>
    <submittedName>
        <fullName evidence="1">Uncharacterized protein</fullName>
    </submittedName>
</protein>
<organism evidence="1 2">
    <name type="scientific">Catharanthus roseus</name>
    <name type="common">Madagascar periwinkle</name>
    <name type="synonym">Vinca rosea</name>
    <dbReference type="NCBI Taxonomy" id="4058"/>
    <lineage>
        <taxon>Eukaryota</taxon>
        <taxon>Viridiplantae</taxon>
        <taxon>Streptophyta</taxon>
        <taxon>Embryophyta</taxon>
        <taxon>Tracheophyta</taxon>
        <taxon>Spermatophyta</taxon>
        <taxon>Magnoliopsida</taxon>
        <taxon>eudicotyledons</taxon>
        <taxon>Gunneridae</taxon>
        <taxon>Pentapetalae</taxon>
        <taxon>asterids</taxon>
        <taxon>lamiids</taxon>
        <taxon>Gentianales</taxon>
        <taxon>Apocynaceae</taxon>
        <taxon>Rauvolfioideae</taxon>
        <taxon>Vinceae</taxon>
        <taxon>Catharanthinae</taxon>
        <taxon>Catharanthus</taxon>
    </lineage>
</organism>
<evidence type="ECO:0000313" key="1">
    <source>
        <dbReference type="EMBL" id="KAI5665642.1"/>
    </source>
</evidence>
<keyword evidence="2" id="KW-1185">Reference proteome</keyword>